<feature type="chain" id="PRO_5044205553" evidence="2">
    <location>
        <begin position="23"/>
        <end position="215"/>
    </location>
</feature>
<evidence type="ECO:0000256" key="1">
    <source>
        <dbReference type="ARBA" id="ARBA00009330"/>
    </source>
</evidence>
<dbReference type="Gene3D" id="2.40.160.20">
    <property type="match status" value="1"/>
</dbReference>
<sequence>MKTTTLLLAGLAAGALAAPAVAQDFTPKTAGTFVVTARATGVMTKADDAITTAAGAASGLNVDVKDDVMPTLGFTYFFTDKIAVEAILGTTQHEIRAKGGATDVEVHKTWVLPPVVTVQYHPMPAAKVSPYVGAGINAMIFYSGKNKNGFDVDLDNGFGWALQAGADVALSGPWSLNLDAKKVFFNTDADINNGALESDVKLDPWVLSAGISRRF</sequence>
<evidence type="ECO:0000256" key="2">
    <source>
        <dbReference type="SAM" id="SignalP"/>
    </source>
</evidence>
<dbReference type="PANTHER" id="PTHR36920">
    <property type="match status" value="1"/>
</dbReference>
<dbReference type="SUPFAM" id="SSF56925">
    <property type="entry name" value="OMPA-like"/>
    <property type="match status" value="1"/>
</dbReference>
<dbReference type="EMBL" id="CP158375">
    <property type="protein sequence ID" value="XDO98055.1"/>
    <property type="molecule type" value="Genomic_DNA"/>
</dbReference>
<evidence type="ECO:0000313" key="3">
    <source>
        <dbReference type="EMBL" id="XDO98055.1"/>
    </source>
</evidence>
<dbReference type="GO" id="GO:0019867">
    <property type="term" value="C:outer membrane"/>
    <property type="evidence" value="ECO:0007669"/>
    <property type="project" value="InterPro"/>
</dbReference>
<dbReference type="Pfam" id="PF03922">
    <property type="entry name" value="OmpW"/>
    <property type="match status" value="1"/>
</dbReference>
<reference evidence="3" key="1">
    <citation type="submission" date="2024-06" db="EMBL/GenBank/DDBJ databases">
        <title>Caulobacter inopinatus, sp. nov.</title>
        <authorList>
            <person name="Donachie S.P."/>
        </authorList>
    </citation>
    <scope>NUCLEOTIDE SEQUENCE</scope>
    <source>
        <strain evidence="3">73W</strain>
    </source>
</reference>
<dbReference type="InterPro" id="IPR011250">
    <property type="entry name" value="OMP/PagP_B-barrel"/>
</dbReference>
<dbReference type="GO" id="GO:0055085">
    <property type="term" value="P:transmembrane transport"/>
    <property type="evidence" value="ECO:0007669"/>
    <property type="project" value="TreeGrafter"/>
</dbReference>
<dbReference type="AlphaFoldDB" id="A0AB39KWN5"/>
<feature type="signal peptide" evidence="2">
    <location>
        <begin position="1"/>
        <end position="22"/>
    </location>
</feature>
<dbReference type="RefSeq" id="WP_369061672.1">
    <property type="nucleotide sequence ID" value="NZ_CP158375.1"/>
</dbReference>
<organism evidence="3">
    <name type="scientific">Caulobacter sp. 73W</name>
    <dbReference type="NCBI Taxonomy" id="3161137"/>
    <lineage>
        <taxon>Bacteria</taxon>
        <taxon>Pseudomonadati</taxon>
        <taxon>Pseudomonadota</taxon>
        <taxon>Alphaproteobacteria</taxon>
        <taxon>Caulobacterales</taxon>
        <taxon>Caulobacteraceae</taxon>
        <taxon>Caulobacter</taxon>
    </lineage>
</organism>
<name>A0AB39KWN5_9CAUL</name>
<dbReference type="InterPro" id="IPR005618">
    <property type="entry name" value="OMPW"/>
</dbReference>
<protein>
    <submittedName>
        <fullName evidence="3">OmpW family outer membrane protein</fullName>
    </submittedName>
</protein>
<proteinExistence type="inferred from homology"/>
<keyword evidence="2" id="KW-0732">Signal</keyword>
<gene>
    <name evidence="3" type="ORF">ABOZ73_06470</name>
</gene>
<accession>A0AB39KWN5</accession>
<comment type="similarity">
    <text evidence="1">Belongs to the OmpW/AlkL family.</text>
</comment>
<dbReference type="PANTHER" id="PTHR36920:SF1">
    <property type="entry name" value="OUTER MEMBRANE PROTEIN W"/>
    <property type="match status" value="1"/>
</dbReference>